<reference evidence="1 2" key="1">
    <citation type="journal article" date="2019" name="G3 (Bethesda)">
        <title>Sequencing of a Wild Apple (Malus baccata) Genome Unravels the Differences Between Cultivated and Wild Apple Species Regarding Disease Resistance and Cold Tolerance.</title>
        <authorList>
            <person name="Chen X."/>
        </authorList>
    </citation>
    <scope>NUCLEOTIDE SEQUENCE [LARGE SCALE GENOMIC DNA]</scope>
    <source>
        <strain evidence="2">cv. Shandingzi</strain>
        <tissue evidence="1">Leaves</tissue>
    </source>
</reference>
<proteinExistence type="predicted"/>
<protein>
    <submittedName>
        <fullName evidence="1">Uncharacterized protein</fullName>
    </submittedName>
</protein>
<sequence>MSNQMQGGLVWKTLSLFLQKIDQTIAYKYMLSAKFCSPPPYHSTAHSAVYFHHSTPFAATLGEEEVLMWHPSEKEDLMLQATCNHWSSKSSFFLSF</sequence>
<dbReference type="AlphaFoldDB" id="A0A540K3N7"/>
<dbReference type="Proteomes" id="UP000315295">
    <property type="component" value="Unassembled WGS sequence"/>
</dbReference>
<gene>
    <name evidence="1" type="ORF">C1H46_045620</name>
</gene>
<accession>A0A540K3N7</accession>
<evidence type="ECO:0000313" key="1">
    <source>
        <dbReference type="EMBL" id="TQD68847.1"/>
    </source>
</evidence>
<dbReference type="EMBL" id="VIEB01008083">
    <property type="protein sequence ID" value="TQD68847.1"/>
    <property type="molecule type" value="Genomic_DNA"/>
</dbReference>
<keyword evidence="2" id="KW-1185">Reference proteome</keyword>
<organism evidence="1 2">
    <name type="scientific">Malus baccata</name>
    <name type="common">Siberian crab apple</name>
    <name type="synonym">Pyrus baccata</name>
    <dbReference type="NCBI Taxonomy" id="106549"/>
    <lineage>
        <taxon>Eukaryota</taxon>
        <taxon>Viridiplantae</taxon>
        <taxon>Streptophyta</taxon>
        <taxon>Embryophyta</taxon>
        <taxon>Tracheophyta</taxon>
        <taxon>Spermatophyta</taxon>
        <taxon>Magnoliopsida</taxon>
        <taxon>eudicotyledons</taxon>
        <taxon>Gunneridae</taxon>
        <taxon>Pentapetalae</taxon>
        <taxon>rosids</taxon>
        <taxon>fabids</taxon>
        <taxon>Rosales</taxon>
        <taxon>Rosaceae</taxon>
        <taxon>Amygdaloideae</taxon>
        <taxon>Maleae</taxon>
        <taxon>Malus</taxon>
    </lineage>
</organism>
<evidence type="ECO:0000313" key="2">
    <source>
        <dbReference type="Proteomes" id="UP000315295"/>
    </source>
</evidence>
<comment type="caution">
    <text evidence="1">The sequence shown here is derived from an EMBL/GenBank/DDBJ whole genome shotgun (WGS) entry which is preliminary data.</text>
</comment>
<name>A0A540K3N7_MALBA</name>